<accession>A0ABW8THR9</accession>
<dbReference type="Pfam" id="PF04961">
    <property type="entry name" value="FTCD_C"/>
    <property type="match status" value="1"/>
</dbReference>
<dbReference type="EMBL" id="JBJIAA010000012">
    <property type="protein sequence ID" value="MFL0251741.1"/>
    <property type="molecule type" value="Genomic_DNA"/>
</dbReference>
<evidence type="ECO:0000259" key="1">
    <source>
        <dbReference type="Pfam" id="PF04961"/>
    </source>
</evidence>
<dbReference type="RefSeq" id="WP_406788392.1">
    <property type="nucleotide sequence ID" value="NZ_JBJIAA010000012.1"/>
</dbReference>
<keyword evidence="3" id="KW-1185">Reference proteome</keyword>
<dbReference type="Proteomes" id="UP001623592">
    <property type="component" value="Unassembled WGS sequence"/>
</dbReference>
<evidence type="ECO:0000313" key="3">
    <source>
        <dbReference type="Proteomes" id="UP001623592"/>
    </source>
</evidence>
<dbReference type="InterPro" id="IPR007044">
    <property type="entry name" value="Cyclodeamin/CycHdrlase"/>
</dbReference>
<organism evidence="2 3">
    <name type="scientific">Clostridium neuense</name>
    <dbReference type="NCBI Taxonomy" id="1728934"/>
    <lineage>
        <taxon>Bacteria</taxon>
        <taxon>Bacillati</taxon>
        <taxon>Bacillota</taxon>
        <taxon>Clostridia</taxon>
        <taxon>Eubacteriales</taxon>
        <taxon>Clostridiaceae</taxon>
        <taxon>Clostridium</taxon>
    </lineage>
</organism>
<feature type="domain" description="Cyclodeaminase/cyclohydrolase" evidence="1">
    <location>
        <begin position="6"/>
        <end position="190"/>
    </location>
</feature>
<name>A0ABW8THR9_9CLOT</name>
<dbReference type="InterPro" id="IPR036178">
    <property type="entry name" value="Formintransfe-cycloase-like_sf"/>
</dbReference>
<evidence type="ECO:0000313" key="2">
    <source>
        <dbReference type="EMBL" id="MFL0251741.1"/>
    </source>
</evidence>
<protein>
    <submittedName>
        <fullName evidence="2">Cyclodeaminase/cyclohydrolase family protein</fullName>
    </submittedName>
</protein>
<comment type="caution">
    <text evidence="2">The sequence shown here is derived from an EMBL/GenBank/DDBJ whole genome shotgun (WGS) entry which is preliminary data.</text>
</comment>
<reference evidence="2 3" key="1">
    <citation type="submission" date="2024-11" db="EMBL/GenBank/DDBJ databases">
        <authorList>
            <person name="Heng Y.C."/>
            <person name="Lim A.C.H."/>
            <person name="Lee J.K.Y."/>
            <person name="Kittelmann S."/>
        </authorList>
    </citation>
    <scope>NUCLEOTIDE SEQUENCE [LARGE SCALE GENOMIC DNA]</scope>
    <source>
        <strain evidence="2 3">WILCCON 0114</strain>
    </source>
</reference>
<gene>
    <name evidence="2" type="ORF">ACJDT4_15085</name>
</gene>
<proteinExistence type="predicted"/>
<sequence length="211" mass="23413">MMGNLTIEQFLTALASEAPTPGGGGAAALISAISAALNSMVFNLTVGKKVYESYPDEIKGLIKENLEASKKLIEFFTLYMDKDAEAFSQLMNSYKLPKENESEKNERKAAIENCTKEAAEVPMTVAENVYKLYPIIWTACKYGNRNLISDAGVAAVLVQASLESCILNVKVNLNYLKDIDLKDNMSKKCSDLIVKGEEWKNKIMKFIYENI</sequence>
<dbReference type="SUPFAM" id="SSF101262">
    <property type="entry name" value="Methenyltetrahydrofolate cyclohydrolase-like"/>
    <property type="match status" value="1"/>
</dbReference>
<dbReference type="Gene3D" id="1.20.120.680">
    <property type="entry name" value="Formiminotetrahydrofolate cyclodeaminase monomer, up-and-down helical bundle"/>
    <property type="match status" value="1"/>
</dbReference>